<dbReference type="InterPro" id="IPR023885">
    <property type="entry name" value="4Fe4S-binding_SPASM_dom"/>
</dbReference>
<proteinExistence type="predicted"/>
<dbReference type="STRING" id="83765.SAMN05660284_01363"/>
<dbReference type="GO" id="GO:0046872">
    <property type="term" value="F:metal ion binding"/>
    <property type="evidence" value="ECO:0007669"/>
    <property type="project" value="UniProtKB-KW"/>
</dbReference>
<dbReference type="RefSeq" id="WP_218142651.1">
    <property type="nucleotide sequence ID" value="NZ_FOVE01000008.1"/>
</dbReference>
<evidence type="ECO:0000313" key="6">
    <source>
        <dbReference type="EMBL" id="SFN38667.1"/>
    </source>
</evidence>
<sequence length="610" mass="68852">MALRPIHLLYVPTLCCNLSCRYCYLGEQTTQAALKVDAARAAATLRTALARLDEAGVLAFNVSLHGGEVTTLPAAVLDELFTIIRRHYLAHFDAIAALGHKKSAPHIKTNLYTFAPLYDLFDRHKVSISASIDLPLAMHAQYRTTRGGKPWLDRAIDNLRLLAKYPHAKKISATLCREHLADIPAFIDDIWFIHRELGFDMNNFNIMFAFASGLNSAAKGGDVLQPVPPDLQLALYEALNREFTGTELEDGLRRNWFDEFKPSYCTNAFNCGERFYLLQSDGAVYSCVRGQGLEEFHYGNLLTDPVGEVLDAGARKICLAHQEQGFDEACRHCEYLHLCRTGCPVVKRQSGCGRSYTCELQKAIYRDNPASFPPASPDGQQAYAREYAQGMHPHLVVSGEIPLPKPAPAVVLPRDLYEDKNALQSLIESDPVLQTLYSDDAFILELPNETVALTSQLLKPHATWYTLAAGERLVLHVRKSVFEAGCDEPIRNTLYLQMLRDTPVVYGDERRTKQEHLFTYQLYANCLMPSDRFGPEFVMVDLSGIVDLHAGLYREGVLNNLFVTTLYLREYHYQKQKANAFYHIQAVNLPFQNLEFHYLPRRMPDERPGT</sequence>
<keyword evidence="3" id="KW-0479">Metal-binding</keyword>
<accession>A0A1I4YL05</accession>
<evidence type="ECO:0000256" key="2">
    <source>
        <dbReference type="ARBA" id="ARBA00022691"/>
    </source>
</evidence>
<dbReference type="SFLD" id="SFLDG01067">
    <property type="entry name" value="SPASM/twitch_domain_containing"/>
    <property type="match status" value="1"/>
</dbReference>
<protein>
    <recommendedName>
        <fullName evidence="8">Radical SAM additional 4Fe4S-binding SPASM domain-containing protein</fullName>
    </recommendedName>
</protein>
<dbReference type="SFLD" id="SFLDS00029">
    <property type="entry name" value="Radical_SAM"/>
    <property type="match status" value="1"/>
</dbReference>
<evidence type="ECO:0000256" key="1">
    <source>
        <dbReference type="ARBA" id="ARBA00001966"/>
    </source>
</evidence>
<dbReference type="NCBIfam" id="TIGR04085">
    <property type="entry name" value="rSAM_more_4Fe4S"/>
    <property type="match status" value="1"/>
</dbReference>
<keyword evidence="7" id="KW-1185">Reference proteome</keyword>
<dbReference type="PANTHER" id="PTHR43273">
    <property type="entry name" value="ANAEROBIC SULFATASE-MATURATING ENZYME HOMOLOG ASLB-RELATED"/>
    <property type="match status" value="1"/>
</dbReference>
<dbReference type="InterPro" id="IPR013785">
    <property type="entry name" value="Aldolase_TIM"/>
</dbReference>
<dbReference type="InterPro" id="IPR007197">
    <property type="entry name" value="rSAM"/>
</dbReference>
<dbReference type="InterPro" id="IPR023867">
    <property type="entry name" value="Sulphatase_maturase_rSAM"/>
</dbReference>
<evidence type="ECO:0000256" key="3">
    <source>
        <dbReference type="ARBA" id="ARBA00022723"/>
    </source>
</evidence>
<organism evidence="6 7">
    <name type="scientific">Formivibrio citricus</name>
    <dbReference type="NCBI Taxonomy" id="83765"/>
    <lineage>
        <taxon>Bacteria</taxon>
        <taxon>Pseudomonadati</taxon>
        <taxon>Pseudomonadota</taxon>
        <taxon>Betaproteobacteria</taxon>
        <taxon>Neisseriales</taxon>
        <taxon>Chitinibacteraceae</taxon>
        <taxon>Formivibrio</taxon>
    </lineage>
</organism>
<dbReference type="PANTHER" id="PTHR43273:SF8">
    <property type="entry name" value="RADICAL SAM DOMAIN PROTEIN"/>
    <property type="match status" value="1"/>
</dbReference>
<evidence type="ECO:0000256" key="4">
    <source>
        <dbReference type="ARBA" id="ARBA00023004"/>
    </source>
</evidence>
<dbReference type="Gene3D" id="3.20.20.70">
    <property type="entry name" value="Aldolase class I"/>
    <property type="match status" value="1"/>
</dbReference>
<reference evidence="7" key="1">
    <citation type="submission" date="2016-10" db="EMBL/GenBank/DDBJ databases">
        <authorList>
            <person name="Varghese N."/>
            <person name="Submissions S."/>
        </authorList>
    </citation>
    <scope>NUCLEOTIDE SEQUENCE [LARGE SCALE GENOMIC DNA]</scope>
    <source>
        <strain evidence="7">DSM 6150</strain>
    </source>
</reference>
<evidence type="ECO:0000256" key="5">
    <source>
        <dbReference type="ARBA" id="ARBA00023014"/>
    </source>
</evidence>
<keyword evidence="5" id="KW-0411">Iron-sulfur</keyword>
<comment type="cofactor">
    <cofactor evidence="1">
        <name>[4Fe-4S] cluster</name>
        <dbReference type="ChEBI" id="CHEBI:49883"/>
    </cofactor>
</comment>
<evidence type="ECO:0000313" key="7">
    <source>
        <dbReference type="Proteomes" id="UP000242869"/>
    </source>
</evidence>
<dbReference type="AlphaFoldDB" id="A0A1I4YL05"/>
<dbReference type="SUPFAM" id="SSF102114">
    <property type="entry name" value="Radical SAM enzymes"/>
    <property type="match status" value="1"/>
</dbReference>
<keyword evidence="2" id="KW-0949">S-adenosyl-L-methionine</keyword>
<gene>
    <name evidence="6" type="ORF">SAMN05660284_01363</name>
</gene>
<evidence type="ECO:0008006" key="8">
    <source>
        <dbReference type="Google" id="ProtNLM"/>
    </source>
</evidence>
<dbReference type="EMBL" id="FOVE01000008">
    <property type="protein sequence ID" value="SFN38667.1"/>
    <property type="molecule type" value="Genomic_DNA"/>
</dbReference>
<dbReference type="Proteomes" id="UP000242869">
    <property type="component" value="Unassembled WGS sequence"/>
</dbReference>
<keyword evidence="4" id="KW-0408">Iron</keyword>
<dbReference type="GO" id="GO:0051536">
    <property type="term" value="F:iron-sulfur cluster binding"/>
    <property type="evidence" value="ECO:0007669"/>
    <property type="project" value="UniProtKB-KW"/>
</dbReference>
<dbReference type="GO" id="GO:0016491">
    <property type="term" value="F:oxidoreductase activity"/>
    <property type="evidence" value="ECO:0007669"/>
    <property type="project" value="InterPro"/>
</dbReference>
<dbReference type="InterPro" id="IPR058240">
    <property type="entry name" value="rSAM_sf"/>
</dbReference>
<name>A0A1I4YL05_9NEIS</name>